<protein>
    <submittedName>
        <fullName evidence="4">8-demethyl-8-aminoriboflavin-5'-phosphate (AFP) synthase RosB</fullName>
    </submittedName>
</protein>
<comment type="caution">
    <text evidence="4">The sequence shown here is derived from an EMBL/GenBank/DDBJ whole genome shotgun (WGS) entry which is preliminary data.</text>
</comment>
<organism evidence="4 5">
    <name type="scientific">Salipaludibacillus neizhouensis</name>
    <dbReference type="NCBI Taxonomy" id="885475"/>
    <lineage>
        <taxon>Bacteria</taxon>
        <taxon>Bacillati</taxon>
        <taxon>Bacillota</taxon>
        <taxon>Bacilli</taxon>
        <taxon>Bacillales</taxon>
        <taxon>Bacillaceae</taxon>
    </lineage>
</organism>
<accession>A0A3A9KF83</accession>
<dbReference type="PANTHER" id="PTHR43278">
    <property type="entry name" value="NAD(P)H-DEPENDENT FMN-CONTAINING OXIDOREDUCTASE YWQN-RELATED"/>
    <property type="match status" value="1"/>
</dbReference>
<keyword evidence="1" id="KW-0285">Flavoprotein</keyword>
<dbReference type="EMBL" id="PDOE01000001">
    <property type="protein sequence ID" value="RKL69241.1"/>
    <property type="molecule type" value="Genomic_DNA"/>
</dbReference>
<dbReference type="AlphaFoldDB" id="A0A3A9KF83"/>
<dbReference type="InterPro" id="IPR005025">
    <property type="entry name" value="FMN_Rdtase-like_dom"/>
</dbReference>
<keyword evidence="2" id="KW-0288">FMN</keyword>
<evidence type="ECO:0000256" key="1">
    <source>
        <dbReference type="ARBA" id="ARBA00022630"/>
    </source>
</evidence>
<dbReference type="GO" id="GO:0016491">
    <property type="term" value="F:oxidoreductase activity"/>
    <property type="evidence" value="ECO:0007669"/>
    <property type="project" value="InterPro"/>
</dbReference>
<dbReference type="InterPro" id="IPR051796">
    <property type="entry name" value="ISF_SsuE-like"/>
</dbReference>
<reference evidence="4 5" key="1">
    <citation type="submission" date="2017-10" db="EMBL/GenBank/DDBJ databases">
        <title>Bacillus sp. nov., a halophilic bacterium isolated from a Keqin Lake.</title>
        <authorList>
            <person name="Wang H."/>
        </authorList>
    </citation>
    <scope>NUCLEOTIDE SEQUENCE [LARGE SCALE GENOMIC DNA]</scope>
    <source>
        <strain evidence="4 5">KCTC 13187</strain>
    </source>
</reference>
<feature type="domain" description="NADPH-dependent FMN reductase-like" evidence="3">
    <location>
        <begin position="4"/>
        <end position="151"/>
    </location>
</feature>
<evidence type="ECO:0000313" key="5">
    <source>
        <dbReference type="Proteomes" id="UP000281498"/>
    </source>
</evidence>
<evidence type="ECO:0000313" key="4">
    <source>
        <dbReference type="EMBL" id="RKL69241.1"/>
    </source>
</evidence>
<sequence length="206" mass="22539">MFKMKALMLNCSLKTSEEESHTSSLLQKAAEWLNKEGTETEEIRIADYQVSPGMAPDMGNGDEWPKIMEKVLSANIVIIGTPIWIGEKSSISTLVVERLYASSAETNEKGQAIYYNKVGGAVVTGNEDGAKESAKSILYGLQHIGFTVPPNVDAYWVGEAGPGPSYIEGGKDNEFTNKNTKVMSYNLLHFARMLHKHPIPAIGNTN</sequence>
<dbReference type="PANTHER" id="PTHR43278:SF1">
    <property type="entry name" value="IRON-SULFUR FLAVOPROTEIN MJ1083"/>
    <property type="match status" value="1"/>
</dbReference>
<dbReference type="RefSeq" id="WP_110936120.1">
    <property type="nucleotide sequence ID" value="NZ_KZ614146.1"/>
</dbReference>
<proteinExistence type="predicted"/>
<evidence type="ECO:0000259" key="3">
    <source>
        <dbReference type="Pfam" id="PF03358"/>
    </source>
</evidence>
<keyword evidence="5" id="KW-1185">Reference proteome</keyword>
<gene>
    <name evidence="4" type="ORF">CR203_04215</name>
</gene>
<evidence type="ECO:0000256" key="2">
    <source>
        <dbReference type="ARBA" id="ARBA00022643"/>
    </source>
</evidence>
<dbReference type="Proteomes" id="UP000281498">
    <property type="component" value="Unassembled WGS sequence"/>
</dbReference>
<name>A0A3A9KF83_9BACI</name>
<dbReference type="Pfam" id="PF03358">
    <property type="entry name" value="FMN_red"/>
    <property type="match status" value="1"/>
</dbReference>
<dbReference type="Gene3D" id="3.40.50.360">
    <property type="match status" value="1"/>
</dbReference>
<dbReference type="InterPro" id="IPR029039">
    <property type="entry name" value="Flavoprotein-like_sf"/>
</dbReference>
<dbReference type="SUPFAM" id="SSF52218">
    <property type="entry name" value="Flavoproteins"/>
    <property type="match status" value="1"/>
</dbReference>